<feature type="region of interest" description="Disordered" evidence="1">
    <location>
        <begin position="160"/>
        <end position="179"/>
    </location>
</feature>
<dbReference type="AlphaFoldDB" id="A0A3B0BG94"/>
<gene>
    <name evidence="2" type="ORF">D7D54_08320</name>
</gene>
<sequence length="179" mass="20688">MDQERIGMKVADIYKLTGEMLLKSMYYALEESYHKFNHYLENKTYTAKTNWNQFMATKETKHFETFLNYELNSERLEEYLKGYEVGFSIKDNGNGTSTIAIDAKNVQALEASFKGVINDLTEPEKAEKLTKNLIKTPKTMTLKEKLTYYKKKVTAEIKSKDKVKTPTPKKAIAKDEKGL</sequence>
<proteinExistence type="predicted"/>
<name>A0A3B0BG94_9STRE</name>
<dbReference type="Proteomes" id="UP000280509">
    <property type="component" value="Unassembled WGS sequence"/>
</dbReference>
<organism evidence="2 3">
    <name type="scientific">Streptococcus chosunensis</name>
    <dbReference type="NCBI Taxonomy" id="2707003"/>
    <lineage>
        <taxon>Bacteria</taxon>
        <taxon>Bacillati</taxon>
        <taxon>Bacillota</taxon>
        <taxon>Bacilli</taxon>
        <taxon>Lactobacillales</taxon>
        <taxon>Streptococcaceae</taxon>
        <taxon>Streptococcus</taxon>
        <taxon>Streptococcus mitis group</taxon>
    </lineage>
</organism>
<dbReference type="EMBL" id="RBCK01000003">
    <property type="protein sequence ID" value="RKN71299.1"/>
    <property type="molecule type" value="Genomic_DNA"/>
</dbReference>
<accession>A0A3B0BG94</accession>
<evidence type="ECO:0000313" key="2">
    <source>
        <dbReference type="EMBL" id="RKN71299.1"/>
    </source>
</evidence>
<dbReference type="RefSeq" id="WP_120719212.1">
    <property type="nucleotide sequence ID" value="NZ_RBCK01000003.1"/>
</dbReference>
<keyword evidence="3" id="KW-1185">Reference proteome</keyword>
<reference evidence="2 3" key="1">
    <citation type="submission" date="2018-09" db="EMBL/GenBank/DDBJ databases">
        <title>Draft genome sequence of Streptococcus sp. KCOM 1699 (=ChDC B353).</title>
        <authorList>
            <person name="Kook J.-K."/>
            <person name="Park S.-N."/>
            <person name="Lim Y.K."/>
        </authorList>
    </citation>
    <scope>NUCLEOTIDE SEQUENCE [LARGE SCALE GENOMIC DNA]</scope>
    <source>
        <strain evidence="2 3">ChDC B353</strain>
    </source>
</reference>
<comment type="caution">
    <text evidence="2">The sequence shown here is derived from an EMBL/GenBank/DDBJ whole genome shotgun (WGS) entry which is preliminary data.</text>
</comment>
<protein>
    <submittedName>
        <fullName evidence="2">Uncharacterized protein</fullName>
    </submittedName>
</protein>
<evidence type="ECO:0000256" key="1">
    <source>
        <dbReference type="SAM" id="MobiDB-lite"/>
    </source>
</evidence>
<evidence type="ECO:0000313" key="3">
    <source>
        <dbReference type="Proteomes" id="UP000280509"/>
    </source>
</evidence>